<gene>
    <name evidence="1" type="ORF">B296_00015790</name>
</gene>
<dbReference type="AlphaFoldDB" id="A0A427AQI8"/>
<evidence type="ECO:0000313" key="1">
    <source>
        <dbReference type="EMBL" id="RRT78463.1"/>
    </source>
</evidence>
<name>A0A427AQI8_ENSVE</name>
<protein>
    <submittedName>
        <fullName evidence="1">Uncharacterized protein</fullName>
    </submittedName>
</protein>
<proteinExistence type="predicted"/>
<dbReference type="EMBL" id="AMZH03001669">
    <property type="protein sequence ID" value="RRT78463.1"/>
    <property type="molecule type" value="Genomic_DNA"/>
</dbReference>
<accession>A0A427AQI8</accession>
<evidence type="ECO:0000313" key="2">
    <source>
        <dbReference type="Proteomes" id="UP000287651"/>
    </source>
</evidence>
<dbReference type="Proteomes" id="UP000287651">
    <property type="component" value="Unassembled WGS sequence"/>
</dbReference>
<reference evidence="1 2" key="1">
    <citation type="journal article" date="2014" name="Agronomy (Basel)">
        <title>A Draft Genome Sequence for Ensete ventricosum, the Drought-Tolerant Tree Against Hunger.</title>
        <authorList>
            <person name="Harrison J."/>
            <person name="Moore K.A."/>
            <person name="Paszkiewicz K."/>
            <person name="Jones T."/>
            <person name="Grant M."/>
            <person name="Ambacheew D."/>
            <person name="Muzemil S."/>
            <person name="Studholme D.J."/>
        </authorList>
    </citation>
    <scope>NUCLEOTIDE SEQUENCE [LARGE SCALE GENOMIC DNA]</scope>
</reference>
<sequence length="69" mass="7247">MTETVVCLQVVAEEDALVSRVTRNAELVAAVVAEVDALVSRVTRNAELVVAVNAPVSLATRNAEEVVEG</sequence>
<organism evidence="1 2">
    <name type="scientific">Ensete ventricosum</name>
    <name type="common">Abyssinian banana</name>
    <name type="synonym">Musa ensete</name>
    <dbReference type="NCBI Taxonomy" id="4639"/>
    <lineage>
        <taxon>Eukaryota</taxon>
        <taxon>Viridiplantae</taxon>
        <taxon>Streptophyta</taxon>
        <taxon>Embryophyta</taxon>
        <taxon>Tracheophyta</taxon>
        <taxon>Spermatophyta</taxon>
        <taxon>Magnoliopsida</taxon>
        <taxon>Liliopsida</taxon>
        <taxon>Zingiberales</taxon>
        <taxon>Musaceae</taxon>
        <taxon>Ensete</taxon>
    </lineage>
</organism>
<comment type="caution">
    <text evidence="1">The sequence shown here is derived from an EMBL/GenBank/DDBJ whole genome shotgun (WGS) entry which is preliminary data.</text>
</comment>